<keyword evidence="3" id="KW-0862">Zinc</keyword>
<dbReference type="RefSeq" id="WP_160764438.1">
    <property type="nucleotide sequence ID" value="NZ_WUPT01000002.1"/>
</dbReference>
<keyword evidence="2" id="KW-0479">Metal-binding</keyword>
<keyword evidence="4" id="KW-0456">Lyase</keyword>
<evidence type="ECO:0000313" key="7">
    <source>
        <dbReference type="Proteomes" id="UP000480350"/>
    </source>
</evidence>
<comment type="similarity">
    <text evidence="1">Belongs to the Gfa family.</text>
</comment>
<dbReference type="Pfam" id="PF04828">
    <property type="entry name" value="GFA"/>
    <property type="match status" value="1"/>
</dbReference>
<dbReference type="AlphaFoldDB" id="A0A7C9J408"/>
<gene>
    <name evidence="6" type="ORF">GQ651_11750</name>
</gene>
<organism evidence="6 7">
    <name type="scientific">Kangsaoukella pontilimi</name>
    <dbReference type="NCBI Taxonomy" id="2691042"/>
    <lineage>
        <taxon>Bacteria</taxon>
        <taxon>Pseudomonadati</taxon>
        <taxon>Pseudomonadota</taxon>
        <taxon>Alphaproteobacteria</taxon>
        <taxon>Rhodobacterales</taxon>
        <taxon>Paracoccaceae</taxon>
        <taxon>Kangsaoukella</taxon>
    </lineage>
</organism>
<evidence type="ECO:0000256" key="4">
    <source>
        <dbReference type="ARBA" id="ARBA00023239"/>
    </source>
</evidence>
<dbReference type="Proteomes" id="UP000480350">
    <property type="component" value="Unassembled WGS sequence"/>
</dbReference>
<name>A0A7C9J408_9RHOB</name>
<dbReference type="GO" id="GO:0046872">
    <property type="term" value="F:metal ion binding"/>
    <property type="evidence" value="ECO:0007669"/>
    <property type="project" value="UniProtKB-KW"/>
</dbReference>
<evidence type="ECO:0000256" key="1">
    <source>
        <dbReference type="ARBA" id="ARBA00005495"/>
    </source>
</evidence>
<keyword evidence="7" id="KW-1185">Reference proteome</keyword>
<dbReference type="SUPFAM" id="SSF51316">
    <property type="entry name" value="Mss4-like"/>
    <property type="match status" value="1"/>
</dbReference>
<dbReference type="Gene3D" id="3.90.1590.10">
    <property type="entry name" value="glutathione-dependent formaldehyde- activating enzyme (gfa)"/>
    <property type="match status" value="1"/>
</dbReference>
<dbReference type="PANTHER" id="PTHR33337:SF40">
    <property type="entry name" value="CENP-V_GFA DOMAIN-CONTAINING PROTEIN-RELATED"/>
    <property type="match status" value="1"/>
</dbReference>
<accession>A0A7C9J408</accession>
<dbReference type="InterPro" id="IPR011057">
    <property type="entry name" value="Mss4-like_sf"/>
</dbReference>
<evidence type="ECO:0000256" key="2">
    <source>
        <dbReference type="ARBA" id="ARBA00022723"/>
    </source>
</evidence>
<proteinExistence type="inferred from homology"/>
<dbReference type="InterPro" id="IPR006913">
    <property type="entry name" value="CENP-V/GFA"/>
</dbReference>
<evidence type="ECO:0000256" key="3">
    <source>
        <dbReference type="ARBA" id="ARBA00022833"/>
    </source>
</evidence>
<dbReference type="PROSITE" id="PS51891">
    <property type="entry name" value="CENP_V_GFA"/>
    <property type="match status" value="1"/>
</dbReference>
<reference evidence="6 7" key="2">
    <citation type="submission" date="2020-03" db="EMBL/GenBank/DDBJ databases">
        <title>Kangsaoukella pontilimi gen. nov., sp. nov., a new member of the family Rhodobacteraceae isolated from a tidal mudflat.</title>
        <authorList>
            <person name="Kim I.S."/>
        </authorList>
    </citation>
    <scope>NUCLEOTIDE SEQUENCE [LARGE SCALE GENOMIC DNA]</scope>
    <source>
        <strain evidence="6 7">GH1-50</strain>
    </source>
</reference>
<protein>
    <submittedName>
        <fullName evidence="6">GFA family protein</fullName>
    </submittedName>
</protein>
<dbReference type="EMBL" id="WUPT01000002">
    <property type="protein sequence ID" value="MXQ08521.1"/>
    <property type="molecule type" value="Genomic_DNA"/>
</dbReference>
<reference evidence="6 7" key="1">
    <citation type="submission" date="2019-12" db="EMBL/GenBank/DDBJ databases">
        <authorList>
            <person name="Lee S.D."/>
        </authorList>
    </citation>
    <scope>NUCLEOTIDE SEQUENCE [LARGE SCALE GENOMIC DNA]</scope>
    <source>
        <strain evidence="6 7">GH1-50</strain>
    </source>
</reference>
<feature type="domain" description="CENP-V/GFA" evidence="5">
    <location>
        <begin position="3"/>
        <end position="115"/>
    </location>
</feature>
<sequence>MPLTGSCLCGAIRFTAHGKAANPAACHCSQCRKTSGHIWASSHVPDDQLEISGDVSWYQSSDKARRGFCPTCGASMFWKHDDDDHISFALGTVDGPTGLTLTRQIFTEDKGDYYDLPPAR</sequence>
<dbReference type="PANTHER" id="PTHR33337">
    <property type="entry name" value="GFA DOMAIN-CONTAINING PROTEIN"/>
    <property type="match status" value="1"/>
</dbReference>
<evidence type="ECO:0000313" key="6">
    <source>
        <dbReference type="EMBL" id="MXQ08521.1"/>
    </source>
</evidence>
<dbReference type="GO" id="GO:0016846">
    <property type="term" value="F:carbon-sulfur lyase activity"/>
    <property type="evidence" value="ECO:0007669"/>
    <property type="project" value="InterPro"/>
</dbReference>
<comment type="caution">
    <text evidence="6">The sequence shown here is derived from an EMBL/GenBank/DDBJ whole genome shotgun (WGS) entry which is preliminary data.</text>
</comment>
<evidence type="ECO:0000259" key="5">
    <source>
        <dbReference type="PROSITE" id="PS51891"/>
    </source>
</evidence>